<dbReference type="Gene3D" id="3.40.50.620">
    <property type="entry name" value="HUPs"/>
    <property type="match status" value="1"/>
</dbReference>
<dbReference type="PANTHER" id="PTHR30336:SF20">
    <property type="entry name" value="DUF218 DOMAIN-CONTAINING PROTEIN"/>
    <property type="match status" value="1"/>
</dbReference>
<dbReference type="RefSeq" id="WP_191696249.1">
    <property type="nucleotide sequence ID" value="NZ_JACSQN010000034.1"/>
</dbReference>
<organism evidence="2 3">
    <name type="scientific">Sporosarcina quadrami</name>
    <dbReference type="NCBI Taxonomy" id="2762234"/>
    <lineage>
        <taxon>Bacteria</taxon>
        <taxon>Bacillati</taxon>
        <taxon>Bacillota</taxon>
        <taxon>Bacilli</taxon>
        <taxon>Bacillales</taxon>
        <taxon>Caryophanaceae</taxon>
        <taxon>Sporosarcina</taxon>
    </lineage>
</organism>
<dbReference type="InterPro" id="IPR003848">
    <property type="entry name" value="DUF218"/>
</dbReference>
<evidence type="ECO:0000313" key="2">
    <source>
        <dbReference type="EMBL" id="MBD7986403.1"/>
    </source>
</evidence>
<dbReference type="CDD" id="cd06259">
    <property type="entry name" value="YdcF-like"/>
    <property type="match status" value="1"/>
</dbReference>
<keyword evidence="3" id="KW-1185">Reference proteome</keyword>
<dbReference type="InterPro" id="IPR014729">
    <property type="entry name" value="Rossmann-like_a/b/a_fold"/>
</dbReference>
<dbReference type="EMBL" id="JACSQN010000034">
    <property type="protein sequence ID" value="MBD7986403.1"/>
    <property type="molecule type" value="Genomic_DNA"/>
</dbReference>
<proteinExistence type="predicted"/>
<protein>
    <submittedName>
        <fullName evidence="2">YdcF family protein</fullName>
    </submittedName>
</protein>
<dbReference type="InterPro" id="IPR051599">
    <property type="entry name" value="Cell_Envelope_Assoc"/>
</dbReference>
<evidence type="ECO:0000313" key="3">
    <source>
        <dbReference type="Proteomes" id="UP000626786"/>
    </source>
</evidence>
<gene>
    <name evidence="2" type="ORF">H9649_17680</name>
</gene>
<dbReference type="Proteomes" id="UP000626786">
    <property type="component" value="Unassembled WGS sequence"/>
</dbReference>
<name>A0ABR8UEF2_9BACL</name>
<evidence type="ECO:0000259" key="1">
    <source>
        <dbReference type="Pfam" id="PF02698"/>
    </source>
</evidence>
<reference evidence="2 3" key="1">
    <citation type="submission" date="2020-08" db="EMBL/GenBank/DDBJ databases">
        <title>A Genomic Blueprint of the Chicken Gut Microbiome.</title>
        <authorList>
            <person name="Gilroy R."/>
            <person name="Ravi A."/>
            <person name="Getino M."/>
            <person name="Pursley I."/>
            <person name="Horton D.L."/>
            <person name="Alikhan N.-F."/>
            <person name="Baker D."/>
            <person name="Gharbi K."/>
            <person name="Hall N."/>
            <person name="Watson M."/>
            <person name="Adriaenssens E.M."/>
            <person name="Foster-Nyarko E."/>
            <person name="Jarju S."/>
            <person name="Secka A."/>
            <person name="Antonio M."/>
            <person name="Oren A."/>
            <person name="Chaudhuri R."/>
            <person name="La Ragione R.M."/>
            <person name="Hildebrand F."/>
            <person name="Pallen M.J."/>
        </authorList>
    </citation>
    <scope>NUCLEOTIDE SEQUENCE [LARGE SCALE GENOMIC DNA]</scope>
    <source>
        <strain evidence="2 3">Sa2YVA2</strain>
    </source>
</reference>
<accession>A0ABR8UEF2</accession>
<sequence length="184" mass="20978">MTLPFDCITDFIFVESKISPADVILIPGSNHPQLMEEAAVLYKKGVAPFILPSGGYKAHVGMSEWAYLKNIGLSRGIPEEVILKEDQAQHTLENARFSLEVLKNKGIEFEKVIIVCKACHSRRALMSYQEAFPHTTEIMVRPVVDRYEITKDNWYLSAKGIERVMSEVQRVGKYFGEFIPKWVK</sequence>
<comment type="caution">
    <text evidence="2">The sequence shown here is derived from an EMBL/GenBank/DDBJ whole genome shotgun (WGS) entry which is preliminary data.</text>
</comment>
<dbReference type="Pfam" id="PF02698">
    <property type="entry name" value="DUF218"/>
    <property type="match status" value="1"/>
</dbReference>
<dbReference type="PANTHER" id="PTHR30336">
    <property type="entry name" value="INNER MEMBRANE PROTEIN, PROBABLE PERMEASE"/>
    <property type="match status" value="1"/>
</dbReference>
<feature type="domain" description="DUF218" evidence="1">
    <location>
        <begin position="22"/>
        <end position="153"/>
    </location>
</feature>